<accession>A0ABP8BX35</accession>
<dbReference type="EMBL" id="BAABAS010000005">
    <property type="protein sequence ID" value="GAA4229236.1"/>
    <property type="molecule type" value="Genomic_DNA"/>
</dbReference>
<gene>
    <name evidence="1" type="ORF">GCM10022254_21190</name>
</gene>
<evidence type="ECO:0000313" key="2">
    <source>
        <dbReference type="Proteomes" id="UP001501710"/>
    </source>
</evidence>
<evidence type="ECO:0008006" key="3">
    <source>
        <dbReference type="Google" id="ProtNLM"/>
    </source>
</evidence>
<name>A0ABP8BX35_9ACTN</name>
<dbReference type="Proteomes" id="UP001501710">
    <property type="component" value="Unassembled WGS sequence"/>
</dbReference>
<organism evidence="1 2">
    <name type="scientific">Actinomadura meridiana</name>
    <dbReference type="NCBI Taxonomy" id="559626"/>
    <lineage>
        <taxon>Bacteria</taxon>
        <taxon>Bacillati</taxon>
        <taxon>Actinomycetota</taxon>
        <taxon>Actinomycetes</taxon>
        <taxon>Streptosporangiales</taxon>
        <taxon>Thermomonosporaceae</taxon>
        <taxon>Actinomadura</taxon>
    </lineage>
</organism>
<comment type="caution">
    <text evidence="1">The sequence shown here is derived from an EMBL/GenBank/DDBJ whole genome shotgun (WGS) entry which is preliminary data.</text>
</comment>
<protein>
    <recommendedName>
        <fullName evidence="3">5-formyltetrahydrofolate cyclo-ligase</fullName>
    </recommendedName>
</protein>
<reference evidence="2" key="1">
    <citation type="journal article" date="2019" name="Int. J. Syst. Evol. Microbiol.">
        <title>The Global Catalogue of Microorganisms (GCM) 10K type strain sequencing project: providing services to taxonomists for standard genome sequencing and annotation.</title>
        <authorList>
            <consortium name="The Broad Institute Genomics Platform"/>
            <consortium name="The Broad Institute Genome Sequencing Center for Infectious Disease"/>
            <person name="Wu L."/>
            <person name="Ma J."/>
        </authorList>
    </citation>
    <scope>NUCLEOTIDE SEQUENCE [LARGE SCALE GENOMIC DNA]</scope>
    <source>
        <strain evidence="2">JCM 17440</strain>
    </source>
</reference>
<proteinExistence type="predicted"/>
<dbReference type="RefSeq" id="WP_344893678.1">
    <property type="nucleotide sequence ID" value="NZ_BAABAS010000005.1"/>
</dbReference>
<sequence length="64" mass="7068">MTALPNPADLAARRAWAGRAHAKLRADVVDARLTARSRSLGRAARVRRWLLDGVPERIPTGRAR</sequence>
<keyword evidence="2" id="KW-1185">Reference proteome</keyword>
<evidence type="ECO:0000313" key="1">
    <source>
        <dbReference type="EMBL" id="GAA4229236.1"/>
    </source>
</evidence>